<dbReference type="OrthoDB" id="541883at2759"/>
<evidence type="ECO:0000313" key="3">
    <source>
        <dbReference type="Proteomes" id="UP000215902"/>
    </source>
</evidence>
<dbReference type="InterPro" id="IPR001227">
    <property type="entry name" value="Ac_transferase_dom_sf"/>
</dbReference>
<organism evidence="2 3">
    <name type="scientific">Macrostomum lignano</name>
    <dbReference type="NCBI Taxonomy" id="282301"/>
    <lineage>
        <taxon>Eukaryota</taxon>
        <taxon>Metazoa</taxon>
        <taxon>Spiralia</taxon>
        <taxon>Lophotrochozoa</taxon>
        <taxon>Platyhelminthes</taxon>
        <taxon>Rhabditophora</taxon>
        <taxon>Macrostomorpha</taxon>
        <taxon>Macrostomida</taxon>
        <taxon>Macrostomidae</taxon>
        <taxon>Macrostomum</taxon>
    </lineage>
</organism>
<dbReference type="STRING" id="282301.A0A267FVA9"/>
<dbReference type="Proteomes" id="UP000215902">
    <property type="component" value="Unassembled WGS sequence"/>
</dbReference>
<dbReference type="SUPFAM" id="SSF52151">
    <property type="entry name" value="FabD/lysophospholipase-like"/>
    <property type="match status" value="1"/>
</dbReference>
<comment type="caution">
    <text evidence="2">The sequence shown here is derived from an EMBL/GenBank/DDBJ whole genome shotgun (WGS) entry which is preliminary data.</text>
</comment>
<dbReference type="Gene3D" id="3.40.366.10">
    <property type="entry name" value="Malonyl-Coenzyme A Acyl Carrier Protein, domain 2"/>
    <property type="match status" value="1"/>
</dbReference>
<name>A0A267FVA9_9PLAT</name>
<dbReference type="InterPro" id="IPR016035">
    <property type="entry name" value="Acyl_Trfase/lysoPLipase"/>
</dbReference>
<gene>
    <name evidence="2" type="ORF">BOX15_Mlig025627g4</name>
</gene>
<dbReference type="InterPro" id="IPR016036">
    <property type="entry name" value="Malonyl_transacylase_ACP-bd"/>
</dbReference>
<dbReference type="SMART" id="SM00827">
    <property type="entry name" value="PKS_AT"/>
    <property type="match status" value="1"/>
</dbReference>
<dbReference type="PANTHER" id="PTHR47170:SF2">
    <property type="entry name" value="MALONYL-COA:ACP TRANSACYLASE (MAT) DOMAIN-CONTAINING PROTEIN"/>
    <property type="match status" value="1"/>
</dbReference>
<dbReference type="AlphaFoldDB" id="A0A267FVA9"/>
<reference evidence="2 3" key="1">
    <citation type="submission" date="2017-06" db="EMBL/GenBank/DDBJ databases">
        <title>A platform for efficient transgenesis in Macrostomum lignano, a flatworm model organism for stem cell research.</title>
        <authorList>
            <person name="Berezikov E."/>
        </authorList>
    </citation>
    <scope>NUCLEOTIDE SEQUENCE [LARGE SCALE GENOMIC DNA]</scope>
    <source>
        <strain evidence="2">DV1</strain>
        <tissue evidence="2">Whole organism</tissue>
    </source>
</reference>
<evidence type="ECO:0000313" key="2">
    <source>
        <dbReference type="EMBL" id="PAA77676.1"/>
    </source>
</evidence>
<proteinExistence type="predicted"/>
<dbReference type="Pfam" id="PF00698">
    <property type="entry name" value="Acyl_transf_1"/>
    <property type="match status" value="1"/>
</dbReference>
<dbReference type="InterPro" id="IPR052760">
    <property type="entry name" value="Mitochondrial_malonyltrans"/>
</dbReference>
<dbReference type="InterPro" id="IPR014043">
    <property type="entry name" value="Acyl_transferase_dom"/>
</dbReference>
<dbReference type="PANTHER" id="PTHR47170">
    <property type="entry name" value="MALONYL-COA ACP TRANSACYLASE, ACP-BINDING"/>
    <property type="match status" value="1"/>
</dbReference>
<evidence type="ECO:0000259" key="1">
    <source>
        <dbReference type="SMART" id="SM00827"/>
    </source>
</evidence>
<accession>A0A267FVA9</accession>
<feature type="domain" description="Malonyl-CoA:ACP transacylase (MAT)" evidence="1">
    <location>
        <begin position="74"/>
        <end position="377"/>
    </location>
</feature>
<sequence>MASTAISRRLFCAACRFPGIFNSTKRCLATETSVPSNDSSSAEAKPTGPQYEAHTDFVYRGPEGVDPADTSYILFPGQASQFVGMGSKLLQFPRTKEVFEHASEVLKYDLLKLCLSGPERKLALTQFSQPAIFVTSMAALLALEELHPDAVPRCIGTAGFSVGEFAAYTFAGTFTFEEGLRLVQVRAQAMQSVSDQIPGGMTTCLLTADADIGKAMKAARDHCQTKHAMIRPVCNVASHLYARCVVLAGHREAMQYIQQHHKDFGIASCKPLEVSGAFHTDLMYPAAKTLTRALNKCTIRVPRIPVYSNVAVKPPRTVESIAKLLVKQMHSSVKWHQIVTSLTRRRSDTPQPNVYEVGPGQQLGYILQKINNKAYAKYANVPV</sequence>
<keyword evidence="3" id="KW-1185">Reference proteome</keyword>
<dbReference type="EMBL" id="NIVC01000730">
    <property type="protein sequence ID" value="PAA77676.1"/>
    <property type="molecule type" value="Genomic_DNA"/>
</dbReference>
<dbReference type="GO" id="GO:0016740">
    <property type="term" value="F:transferase activity"/>
    <property type="evidence" value="ECO:0007669"/>
    <property type="project" value="InterPro"/>
</dbReference>
<dbReference type="SUPFAM" id="SSF55048">
    <property type="entry name" value="Probable ACP-binding domain of malonyl-CoA ACP transacylase"/>
    <property type="match status" value="1"/>
</dbReference>
<dbReference type="GO" id="GO:0006633">
    <property type="term" value="P:fatty acid biosynthetic process"/>
    <property type="evidence" value="ECO:0007669"/>
    <property type="project" value="UniProtKB-UniPathway"/>
</dbReference>
<dbReference type="UniPathway" id="UPA00094"/>
<protein>
    <recommendedName>
        <fullName evidence="1">Malonyl-CoA:ACP transacylase (MAT) domain-containing protein</fullName>
    </recommendedName>
</protein>
<dbReference type="Gene3D" id="3.30.70.250">
    <property type="entry name" value="Malonyl-CoA ACP transacylase, ACP-binding"/>
    <property type="match status" value="1"/>
</dbReference>